<evidence type="ECO:0000313" key="2">
    <source>
        <dbReference type="EMBL" id="KAL1600193.1"/>
    </source>
</evidence>
<dbReference type="Proteomes" id="UP001521222">
    <property type="component" value="Unassembled WGS sequence"/>
</dbReference>
<gene>
    <name evidence="2" type="ORF">SLS59_005816</name>
</gene>
<feature type="non-terminal residue" evidence="2">
    <location>
        <position position="1"/>
    </location>
</feature>
<dbReference type="Pfam" id="PF06985">
    <property type="entry name" value="HET"/>
    <property type="match status" value="1"/>
</dbReference>
<organism evidence="2 3">
    <name type="scientific">Nothophoma quercina</name>
    <dbReference type="NCBI Taxonomy" id="749835"/>
    <lineage>
        <taxon>Eukaryota</taxon>
        <taxon>Fungi</taxon>
        <taxon>Dikarya</taxon>
        <taxon>Ascomycota</taxon>
        <taxon>Pezizomycotina</taxon>
        <taxon>Dothideomycetes</taxon>
        <taxon>Pleosporomycetidae</taxon>
        <taxon>Pleosporales</taxon>
        <taxon>Pleosporineae</taxon>
        <taxon>Didymellaceae</taxon>
        <taxon>Nothophoma</taxon>
    </lineage>
</organism>
<feature type="domain" description="Heterokaryon incompatibility" evidence="1">
    <location>
        <begin position="117"/>
        <end position="257"/>
    </location>
</feature>
<reference evidence="2 3" key="1">
    <citation type="submission" date="2024-02" db="EMBL/GenBank/DDBJ databases">
        <title>De novo assembly and annotation of 12 fungi associated with fruit tree decline syndrome in Ontario, Canada.</title>
        <authorList>
            <person name="Sulman M."/>
            <person name="Ellouze W."/>
            <person name="Ilyukhin E."/>
        </authorList>
    </citation>
    <scope>NUCLEOTIDE SEQUENCE [LARGE SCALE GENOMIC DNA]</scope>
    <source>
        <strain evidence="2 3">M97-236</strain>
    </source>
</reference>
<evidence type="ECO:0000259" key="1">
    <source>
        <dbReference type="Pfam" id="PF06985"/>
    </source>
</evidence>
<name>A0ABR3R7L9_9PLEO</name>
<dbReference type="InterPro" id="IPR052895">
    <property type="entry name" value="HetReg/Transcr_Mod"/>
</dbReference>
<sequence length="700" mass="79166">FGLSEPLLGVPLEPVGVYRLQVPHRNATYQPLGRDLFKLTLSKENKAELFEYGTTKLTQSQHETSSVLQNLATWDPATRSLFDLRSASTILDTPFRLIFPNSDISSFDETGFYVRQYMAVSYCWRSDDFLPKGYERHGDWPVSKAFSDAIIDEKDHPRVGIWMDQLCIDQASTEDKRKSVAAMDIIYRSCIRLLILLKDVFLDEEEVALCSKYDRLNPDFKFDPAWRPPPDEHTVFASFYNKVKAARWWGRAWCFHEFNVNEPWNHNRQTHEIHNATFITYGPAGSTVKIKWFTLHYVMSSVPSMIILADRRGQEIFNSIDIGDREPGWRGSIVARHNAVGTKGSMYLKDKISILINMSGLGLAYRGGAVESKDEVLYISTLLALATGERYPLTMFDGRVMPRLNDMSTWLQRNVVADDITIPKFKLGGLHGIHRITMEEIELDMVFLPSPASWQGVTDDDLHITSDIFPRIIPTTRPATHGLLPETYLSASESDEDLDKARRRFLAGCILNGHTFAARLWAQLKEDVVGPNYNQGSFKDLVADPSLFAAAQRLMAHLLPTSTLLGIQPPSTFTLEDAHLFLTWLTDPRSMFYICIFTYRIQCAIDGPGAFSTQASCNEHFNDGPFEEVQAAVPIDLLRETCIPLRIWLLRPDKANREGNIWKLAGKAMLLGESDLMAEAKASEGRDNAVVALRRVVVTG</sequence>
<dbReference type="EMBL" id="JAKIXB020000018">
    <property type="protein sequence ID" value="KAL1600193.1"/>
    <property type="molecule type" value="Genomic_DNA"/>
</dbReference>
<proteinExistence type="predicted"/>
<comment type="caution">
    <text evidence="2">The sequence shown here is derived from an EMBL/GenBank/DDBJ whole genome shotgun (WGS) entry which is preliminary data.</text>
</comment>
<protein>
    <recommendedName>
        <fullName evidence="1">Heterokaryon incompatibility domain-containing protein</fullName>
    </recommendedName>
</protein>
<dbReference type="InterPro" id="IPR010730">
    <property type="entry name" value="HET"/>
</dbReference>
<dbReference type="PANTHER" id="PTHR24148:SF73">
    <property type="entry name" value="HET DOMAIN PROTEIN (AFU_ORTHOLOGUE AFUA_8G01020)"/>
    <property type="match status" value="1"/>
</dbReference>
<keyword evidence="3" id="KW-1185">Reference proteome</keyword>
<evidence type="ECO:0000313" key="3">
    <source>
        <dbReference type="Proteomes" id="UP001521222"/>
    </source>
</evidence>
<accession>A0ABR3R7L9</accession>
<dbReference type="PANTHER" id="PTHR24148">
    <property type="entry name" value="ANKYRIN REPEAT DOMAIN-CONTAINING PROTEIN 39 HOMOLOG-RELATED"/>
    <property type="match status" value="1"/>
</dbReference>